<evidence type="ECO:0000313" key="4">
    <source>
        <dbReference type="Proteomes" id="UP000827138"/>
    </source>
</evidence>
<dbReference type="Proteomes" id="UP000827138">
    <property type="component" value="Chromosome"/>
</dbReference>
<dbReference type="RefSeq" id="WP_220645837.1">
    <property type="nucleotide sequence ID" value="NZ_CP080647.1"/>
</dbReference>
<dbReference type="EMBL" id="CP080647">
    <property type="protein sequence ID" value="QYX76730.1"/>
    <property type="molecule type" value="Genomic_DNA"/>
</dbReference>
<evidence type="ECO:0000256" key="2">
    <source>
        <dbReference type="SAM" id="Phobius"/>
    </source>
</evidence>
<keyword evidence="2" id="KW-1133">Transmembrane helix</keyword>
<accession>A0ABX8XLV4</accession>
<feature type="compositionally biased region" description="Basic and acidic residues" evidence="1">
    <location>
        <begin position="46"/>
        <end position="60"/>
    </location>
</feature>
<feature type="transmembrane region" description="Helical" evidence="2">
    <location>
        <begin position="89"/>
        <end position="109"/>
    </location>
</feature>
<keyword evidence="4" id="KW-1185">Reference proteome</keyword>
<reference evidence="3 4" key="1">
    <citation type="submission" date="2021-08" db="EMBL/GenBank/DDBJ databases">
        <authorList>
            <person name="Ping M."/>
        </authorList>
    </citation>
    <scope>NUCLEOTIDE SEQUENCE [LARGE SCALE GENOMIC DNA]</scope>
    <source>
        <strain evidence="3 4">MG28</strain>
    </source>
</reference>
<protein>
    <recommendedName>
        <fullName evidence="5">Integral membrane protein</fullName>
    </recommendedName>
</protein>
<sequence length="121" mass="13082">MYLSRAASGDGVGVLWALGALALYLLISYGLQYRARARARRGSGRPAREALRDLKDREDPQPQQRFVSHMIILCGAAAAGLAAFATSGIVRVVAVGLILVVGVAVWAYYDHRVETRTPAEQ</sequence>
<feature type="transmembrane region" description="Helical" evidence="2">
    <location>
        <begin position="12"/>
        <end position="31"/>
    </location>
</feature>
<evidence type="ECO:0000313" key="3">
    <source>
        <dbReference type="EMBL" id="QYX76730.1"/>
    </source>
</evidence>
<keyword evidence="2" id="KW-0812">Transmembrane</keyword>
<evidence type="ECO:0008006" key="5">
    <source>
        <dbReference type="Google" id="ProtNLM"/>
    </source>
</evidence>
<gene>
    <name evidence="3" type="ORF">K1J60_09615</name>
</gene>
<proteinExistence type="predicted"/>
<evidence type="ECO:0000256" key="1">
    <source>
        <dbReference type="SAM" id="MobiDB-lite"/>
    </source>
</evidence>
<feature type="transmembrane region" description="Helical" evidence="2">
    <location>
        <begin position="66"/>
        <end position="83"/>
    </location>
</feature>
<organism evidence="3 4">
    <name type="scientific">Streptomyces akebiae</name>
    <dbReference type="NCBI Taxonomy" id="2865673"/>
    <lineage>
        <taxon>Bacteria</taxon>
        <taxon>Bacillati</taxon>
        <taxon>Actinomycetota</taxon>
        <taxon>Actinomycetes</taxon>
        <taxon>Kitasatosporales</taxon>
        <taxon>Streptomycetaceae</taxon>
        <taxon>Streptomyces</taxon>
    </lineage>
</organism>
<name>A0ABX8XLV4_9ACTN</name>
<feature type="region of interest" description="Disordered" evidence="1">
    <location>
        <begin position="37"/>
        <end position="62"/>
    </location>
</feature>
<keyword evidence="2" id="KW-0472">Membrane</keyword>